<gene>
    <name evidence="1" type="ORF">PPSIR1_33284</name>
</gene>
<name>A6G6L3_9BACT</name>
<accession>A6G6L3</accession>
<dbReference type="EMBL" id="ABCS01000030">
    <property type="protein sequence ID" value="EDM78490.1"/>
    <property type="molecule type" value="Genomic_DNA"/>
</dbReference>
<sequence length="67" mass="6714">MVPVIASLSRDGVDLSVSTDPIAIAVPVTITVADIITAVAVAVADADAVTTRLGVPKSSARRPSEVS</sequence>
<keyword evidence="2" id="KW-1185">Reference proteome</keyword>
<dbReference type="AlphaFoldDB" id="A6G6L3"/>
<protein>
    <submittedName>
        <fullName evidence="1">Uncharacterized protein</fullName>
    </submittedName>
</protein>
<evidence type="ECO:0000313" key="1">
    <source>
        <dbReference type="EMBL" id="EDM78490.1"/>
    </source>
</evidence>
<dbReference type="Proteomes" id="UP000005801">
    <property type="component" value="Unassembled WGS sequence"/>
</dbReference>
<reference evidence="1 2" key="1">
    <citation type="submission" date="2007-06" db="EMBL/GenBank/DDBJ databases">
        <authorList>
            <person name="Shimkets L."/>
            <person name="Ferriera S."/>
            <person name="Johnson J."/>
            <person name="Kravitz S."/>
            <person name="Beeson K."/>
            <person name="Sutton G."/>
            <person name="Rogers Y.-H."/>
            <person name="Friedman R."/>
            <person name="Frazier M."/>
            <person name="Venter J.C."/>
        </authorList>
    </citation>
    <scope>NUCLEOTIDE SEQUENCE [LARGE SCALE GENOMIC DNA]</scope>
    <source>
        <strain evidence="1 2">SIR-1</strain>
    </source>
</reference>
<proteinExistence type="predicted"/>
<evidence type="ECO:0000313" key="2">
    <source>
        <dbReference type="Proteomes" id="UP000005801"/>
    </source>
</evidence>
<comment type="caution">
    <text evidence="1">The sequence shown here is derived from an EMBL/GenBank/DDBJ whole genome shotgun (WGS) entry which is preliminary data.</text>
</comment>
<organism evidence="1 2">
    <name type="scientific">Plesiocystis pacifica SIR-1</name>
    <dbReference type="NCBI Taxonomy" id="391625"/>
    <lineage>
        <taxon>Bacteria</taxon>
        <taxon>Pseudomonadati</taxon>
        <taxon>Myxococcota</taxon>
        <taxon>Polyangia</taxon>
        <taxon>Nannocystales</taxon>
        <taxon>Nannocystaceae</taxon>
        <taxon>Plesiocystis</taxon>
    </lineage>
</organism>